<keyword evidence="3" id="KW-1185">Reference proteome</keyword>
<sequence length="96" mass="11213">MSMIKTRVSFEQLPSILQEVVNEEVIHHAGVVREALFTEENGHIVKTYSVFVELERAWSIHSLHVSPYNEHQELKKEDVQSVTIHKEHIEIIKSLR</sequence>
<evidence type="ECO:0000313" key="3">
    <source>
        <dbReference type="Proteomes" id="UP001601059"/>
    </source>
</evidence>
<name>A0ABW6KAL6_9BACI</name>
<evidence type="ECO:0008006" key="4">
    <source>
        <dbReference type="Google" id="ProtNLM"/>
    </source>
</evidence>
<dbReference type="Proteomes" id="UP001601059">
    <property type="component" value="Unassembled WGS sequence"/>
</dbReference>
<dbReference type="EMBL" id="JBIACK010000004">
    <property type="protein sequence ID" value="MFE8700921.1"/>
    <property type="molecule type" value="Genomic_DNA"/>
</dbReference>
<gene>
    <name evidence="1" type="ORF">ACFYKX_09865</name>
    <name evidence="2" type="ORF">ACFYKX_11700</name>
</gene>
<evidence type="ECO:0000313" key="1">
    <source>
        <dbReference type="EMBL" id="MFE8700921.1"/>
    </source>
</evidence>
<comment type="caution">
    <text evidence="2">The sequence shown here is derived from an EMBL/GenBank/DDBJ whole genome shotgun (WGS) entry which is preliminary data.</text>
</comment>
<organism evidence="2 3">
    <name type="scientific">Cytobacillus spartinae</name>
    <dbReference type="NCBI Taxonomy" id="3299023"/>
    <lineage>
        <taxon>Bacteria</taxon>
        <taxon>Bacillati</taxon>
        <taxon>Bacillota</taxon>
        <taxon>Bacilli</taxon>
        <taxon>Bacillales</taxon>
        <taxon>Bacillaceae</taxon>
        <taxon>Cytobacillus</taxon>
    </lineage>
</organism>
<reference evidence="2 3" key="1">
    <citation type="submission" date="2024-08" db="EMBL/GenBank/DDBJ databases">
        <title>Two novel Cytobacillus novel species.</title>
        <authorList>
            <person name="Liu G."/>
        </authorList>
    </citation>
    <scope>NUCLEOTIDE SEQUENCE [LARGE SCALE GENOMIC DNA]</scope>
    <source>
        <strain evidence="2 3">FJAT-54145</strain>
    </source>
</reference>
<dbReference type="RefSeq" id="WP_389360582.1">
    <property type="nucleotide sequence ID" value="NZ_JBIACK010000004.1"/>
</dbReference>
<accession>A0ABW6KAL6</accession>
<evidence type="ECO:0000313" key="2">
    <source>
        <dbReference type="EMBL" id="MFE8701260.1"/>
    </source>
</evidence>
<proteinExistence type="predicted"/>
<dbReference type="EMBL" id="JBIACK010000004">
    <property type="protein sequence ID" value="MFE8701260.1"/>
    <property type="molecule type" value="Genomic_DNA"/>
</dbReference>
<protein>
    <recommendedName>
        <fullName evidence="4">ABM domain-containing protein</fullName>
    </recommendedName>
</protein>